<comment type="caution">
    <text evidence="1">The sequence shown here is derived from an EMBL/GenBank/DDBJ whole genome shotgun (WGS) entry which is preliminary data.</text>
</comment>
<evidence type="ECO:0000313" key="2">
    <source>
        <dbReference type="Proteomes" id="UP000772434"/>
    </source>
</evidence>
<protein>
    <submittedName>
        <fullName evidence="1">Uncharacterized protein</fullName>
    </submittedName>
</protein>
<sequence>MTTILYQCIAWAKNELLLLCTLMTSTYASSLFSRSSITSLSSLSTITGLGSSSARVIEQVGLTAVNRIDGFIVQRRLAHLEAMLARGRPVVQIKDQKLYSDLLELSRCVLCAMLTFTCQMERNRAFCLIMGT</sequence>
<reference evidence="1" key="1">
    <citation type="submission" date="2020-11" db="EMBL/GenBank/DDBJ databases">
        <authorList>
            <consortium name="DOE Joint Genome Institute"/>
            <person name="Ahrendt S."/>
            <person name="Riley R."/>
            <person name="Andreopoulos W."/>
            <person name="Labutti K."/>
            <person name="Pangilinan J."/>
            <person name="Ruiz-Duenas F.J."/>
            <person name="Barrasa J.M."/>
            <person name="Sanchez-Garcia M."/>
            <person name="Camarero S."/>
            <person name="Miyauchi S."/>
            <person name="Serrano A."/>
            <person name="Linde D."/>
            <person name="Babiker R."/>
            <person name="Drula E."/>
            <person name="Ayuso-Fernandez I."/>
            <person name="Pacheco R."/>
            <person name="Padilla G."/>
            <person name="Ferreira P."/>
            <person name="Barriuso J."/>
            <person name="Kellner H."/>
            <person name="Castanera R."/>
            <person name="Alfaro M."/>
            <person name="Ramirez L."/>
            <person name="Pisabarro A.G."/>
            <person name="Kuo A."/>
            <person name="Tritt A."/>
            <person name="Lipzen A."/>
            <person name="He G."/>
            <person name="Yan M."/>
            <person name="Ng V."/>
            <person name="Cullen D."/>
            <person name="Martin F."/>
            <person name="Rosso M.-N."/>
            <person name="Henrissat B."/>
            <person name="Hibbett D."/>
            <person name="Martinez A.T."/>
            <person name="Grigoriev I.V."/>
        </authorList>
    </citation>
    <scope>NUCLEOTIDE SEQUENCE</scope>
    <source>
        <strain evidence="1">AH 40177</strain>
    </source>
</reference>
<name>A0A9P5U2G7_9AGAR</name>
<dbReference type="EMBL" id="JADNRY010000146">
    <property type="protein sequence ID" value="KAF9063439.1"/>
    <property type="molecule type" value="Genomic_DNA"/>
</dbReference>
<proteinExistence type="predicted"/>
<gene>
    <name evidence="1" type="ORF">BDP27DRAFT_236396</name>
</gene>
<keyword evidence="2" id="KW-1185">Reference proteome</keyword>
<accession>A0A9P5U2G7</accession>
<dbReference type="AlphaFoldDB" id="A0A9P5U2G7"/>
<organism evidence="1 2">
    <name type="scientific">Rhodocollybia butyracea</name>
    <dbReference type="NCBI Taxonomy" id="206335"/>
    <lineage>
        <taxon>Eukaryota</taxon>
        <taxon>Fungi</taxon>
        <taxon>Dikarya</taxon>
        <taxon>Basidiomycota</taxon>
        <taxon>Agaricomycotina</taxon>
        <taxon>Agaricomycetes</taxon>
        <taxon>Agaricomycetidae</taxon>
        <taxon>Agaricales</taxon>
        <taxon>Marasmiineae</taxon>
        <taxon>Omphalotaceae</taxon>
        <taxon>Rhodocollybia</taxon>
    </lineage>
</organism>
<dbReference type="Proteomes" id="UP000772434">
    <property type="component" value="Unassembled WGS sequence"/>
</dbReference>
<evidence type="ECO:0000313" key="1">
    <source>
        <dbReference type="EMBL" id="KAF9063439.1"/>
    </source>
</evidence>